<evidence type="ECO:0000256" key="2">
    <source>
        <dbReference type="SAM" id="Phobius"/>
    </source>
</evidence>
<evidence type="ECO:0000313" key="3">
    <source>
        <dbReference type="EMBL" id="AGY57950.1"/>
    </source>
</evidence>
<dbReference type="KEGG" id="glj:GKIL_1704"/>
<evidence type="ECO:0000313" key="4">
    <source>
        <dbReference type="Proteomes" id="UP000017396"/>
    </source>
</evidence>
<gene>
    <name evidence="3" type="ORF">GKIL_1704</name>
</gene>
<proteinExistence type="predicted"/>
<feature type="region of interest" description="Disordered" evidence="1">
    <location>
        <begin position="128"/>
        <end position="184"/>
    </location>
</feature>
<dbReference type="STRING" id="1183438.GKIL_1704"/>
<feature type="transmembrane region" description="Helical" evidence="2">
    <location>
        <begin position="12"/>
        <end position="41"/>
    </location>
</feature>
<keyword evidence="2" id="KW-1133">Transmembrane helix</keyword>
<keyword evidence="2" id="KW-0812">Transmembrane</keyword>
<dbReference type="AlphaFoldDB" id="U5QJW6"/>
<protein>
    <submittedName>
        <fullName evidence="3">Uncharacterized protein</fullName>
    </submittedName>
</protein>
<organism evidence="3 4">
    <name type="scientific">Gloeobacter kilaueensis (strain ATCC BAA-2537 / CCAP 1431/1 / ULC 316 / JS1)</name>
    <dbReference type="NCBI Taxonomy" id="1183438"/>
    <lineage>
        <taxon>Bacteria</taxon>
        <taxon>Bacillati</taxon>
        <taxon>Cyanobacteriota</taxon>
        <taxon>Cyanophyceae</taxon>
        <taxon>Gloeobacterales</taxon>
        <taxon>Gloeobacteraceae</taxon>
        <taxon>Gloeobacter</taxon>
    </lineage>
</organism>
<feature type="compositionally biased region" description="Polar residues" evidence="1">
    <location>
        <begin position="128"/>
        <end position="141"/>
    </location>
</feature>
<keyword evidence="4" id="KW-1185">Reference proteome</keyword>
<reference evidence="3 4" key="1">
    <citation type="journal article" date="2013" name="PLoS ONE">
        <title>Cultivation and Complete Genome Sequencing of Gloeobacter kilaueensis sp. nov., from a Lava Cave in Kilauea Caldera, Hawai'i.</title>
        <authorList>
            <person name="Saw J.H."/>
            <person name="Schatz M."/>
            <person name="Brown M.V."/>
            <person name="Kunkel D.D."/>
            <person name="Foster J.S."/>
            <person name="Shick H."/>
            <person name="Christensen S."/>
            <person name="Hou S."/>
            <person name="Wan X."/>
            <person name="Donachie S.P."/>
        </authorList>
    </citation>
    <scope>NUCLEOTIDE SEQUENCE [LARGE SCALE GENOMIC DNA]</scope>
    <source>
        <strain evidence="4">JS</strain>
    </source>
</reference>
<dbReference type="HOGENOM" id="CLU_1466235_0_0_3"/>
<sequence>MHEVKNMKKLPTCSMIFGIVLAAAALATHNLLVAFLSLIVYGSGMVGQDLDWWQARMARFRAKRRAGEAGAAKQSRLQQLAAGLSVRLKSMRSRKPGEVVFRNALNEQSQTSATQRIQVEVVLKAPSGTTTRASGESSSPLAGSGGGYDPLNPASLGNGPGGGILDNRGDGGLFDNRGRGIFDP</sequence>
<evidence type="ECO:0000256" key="1">
    <source>
        <dbReference type="SAM" id="MobiDB-lite"/>
    </source>
</evidence>
<accession>U5QJW6</accession>
<dbReference type="EMBL" id="CP003587">
    <property type="protein sequence ID" value="AGY57950.1"/>
    <property type="molecule type" value="Genomic_DNA"/>
</dbReference>
<name>U5QJW6_GLOK1</name>
<keyword evidence="2" id="KW-0472">Membrane</keyword>
<dbReference type="Proteomes" id="UP000017396">
    <property type="component" value="Chromosome"/>
</dbReference>